<keyword evidence="4" id="KW-1003">Cell membrane</keyword>
<accession>A0ABV7VR66</accession>
<dbReference type="PANTHER" id="PTHR39583:SF2">
    <property type="entry name" value="TYPE II SECRETION SYSTEM PROTEIN J"/>
    <property type="match status" value="1"/>
</dbReference>
<keyword evidence="7 11" id="KW-0812">Transmembrane</keyword>
<dbReference type="PROSITE" id="PS00409">
    <property type="entry name" value="PROKAR_NTER_METHYL"/>
    <property type="match status" value="1"/>
</dbReference>
<dbReference type="NCBIfam" id="TIGR02532">
    <property type="entry name" value="IV_pilin_GFxxxE"/>
    <property type="match status" value="1"/>
</dbReference>
<dbReference type="InterPro" id="IPR045584">
    <property type="entry name" value="Pilin-like"/>
</dbReference>
<comment type="similarity">
    <text evidence="2">Belongs to the GSP J family.</text>
</comment>
<keyword evidence="8 11" id="KW-1133">Transmembrane helix</keyword>
<gene>
    <name evidence="12" type="primary">gspJ</name>
    <name evidence="12" type="ORF">ACFOMG_07890</name>
</gene>
<evidence type="ECO:0000256" key="2">
    <source>
        <dbReference type="ARBA" id="ARBA00011084"/>
    </source>
</evidence>
<dbReference type="InterPro" id="IPR010055">
    <property type="entry name" value="T2SS_protein-GspJ"/>
</dbReference>
<sequence length="242" mass="27219">MQRPGGFTLLEVLVAVAITAMLGVGASQLLRSVIDTKEATDITSEQLISLQRFNQVVSRDMEQFINRSVRDQYGDSQASLILDNGEYPIEFTRAGWRNSPVASNPRSTLQRVAYRLEALDSDACKPARERLLRWGMAEPEGDCLVRYFWRVLDRTSDSEPAAQVVLEQITLLEMEVLAEKQSATPQASGSTPPERDWFSSWPALQGGNGENDVPVAIRWRFELPRIGELERTWLLAHDGELQ</sequence>
<proteinExistence type="inferred from homology"/>
<dbReference type="SUPFAM" id="SSF54523">
    <property type="entry name" value="Pili subunits"/>
    <property type="match status" value="1"/>
</dbReference>
<dbReference type="Pfam" id="PF11612">
    <property type="entry name" value="T2SSJ"/>
    <property type="match status" value="1"/>
</dbReference>
<evidence type="ECO:0000313" key="12">
    <source>
        <dbReference type="EMBL" id="MFC3680030.1"/>
    </source>
</evidence>
<dbReference type="InterPro" id="IPR051621">
    <property type="entry name" value="T2SS_protein_J"/>
</dbReference>
<evidence type="ECO:0000256" key="6">
    <source>
        <dbReference type="ARBA" id="ARBA00022519"/>
    </source>
</evidence>
<feature type="transmembrane region" description="Helical" evidence="11">
    <location>
        <begin position="7"/>
        <end position="30"/>
    </location>
</feature>
<dbReference type="PANTHER" id="PTHR39583">
    <property type="entry name" value="TYPE II SECRETION SYSTEM PROTEIN J-RELATED"/>
    <property type="match status" value="1"/>
</dbReference>
<evidence type="ECO:0000256" key="1">
    <source>
        <dbReference type="ARBA" id="ARBA00004377"/>
    </source>
</evidence>
<evidence type="ECO:0000256" key="8">
    <source>
        <dbReference type="ARBA" id="ARBA00022989"/>
    </source>
</evidence>
<comment type="caution">
    <text evidence="12">The sequence shown here is derived from an EMBL/GenBank/DDBJ whole genome shotgun (WGS) entry which is preliminary data.</text>
</comment>
<evidence type="ECO:0000256" key="4">
    <source>
        <dbReference type="ARBA" id="ARBA00022475"/>
    </source>
</evidence>
<comment type="subcellular location">
    <subcellularLocation>
        <location evidence="1">Cell inner membrane</location>
        <topology evidence="1">Single-pass membrane protein</topology>
    </subcellularLocation>
</comment>
<dbReference type="Proteomes" id="UP001595722">
    <property type="component" value="Unassembled WGS sequence"/>
</dbReference>
<name>A0ABV7VR66_9GAMM</name>
<keyword evidence="13" id="KW-1185">Reference proteome</keyword>
<reference evidence="13" key="1">
    <citation type="journal article" date="2019" name="Int. J. Syst. Evol. Microbiol.">
        <title>The Global Catalogue of Microorganisms (GCM) 10K type strain sequencing project: providing services to taxonomists for standard genome sequencing and annotation.</title>
        <authorList>
            <consortium name="The Broad Institute Genomics Platform"/>
            <consortium name="The Broad Institute Genome Sequencing Center for Infectious Disease"/>
            <person name="Wu L."/>
            <person name="Ma J."/>
        </authorList>
    </citation>
    <scope>NUCLEOTIDE SEQUENCE [LARGE SCALE GENOMIC DNA]</scope>
    <source>
        <strain evidence="13">KCTC 42424</strain>
    </source>
</reference>
<evidence type="ECO:0000256" key="9">
    <source>
        <dbReference type="ARBA" id="ARBA00023136"/>
    </source>
</evidence>
<dbReference type="Gene3D" id="3.10.610.10">
    <property type="entry name" value="GSPII I/J protein-like"/>
    <property type="match status" value="1"/>
</dbReference>
<evidence type="ECO:0000256" key="7">
    <source>
        <dbReference type="ARBA" id="ARBA00022692"/>
    </source>
</evidence>
<dbReference type="EMBL" id="JBHRYB010000005">
    <property type="protein sequence ID" value="MFC3680030.1"/>
    <property type="molecule type" value="Genomic_DNA"/>
</dbReference>
<dbReference type="Pfam" id="PF07963">
    <property type="entry name" value="N_methyl"/>
    <property type="match status" value="1"/>
</dbReference>
<feature type="region of interest" description="Disordered" evidence="10">
    <location>
        <begin position="180"/>
        <end position="205"/>
    </location>
</feature>
<evidence type="ECO:0000256" key="11">
    <source>
        <dbReference type="SAM" id="Phobius"/>
    </source>
</evidence>
<dbReference type="InterPro" id="IPR012902">
    <property type="entry name" value="N_methyl_site"/>
</dbReference>
<keyword evidence="9 11" id="KW-0472">Membrane</keyword>
<dbReference type="RefSeq" id="WP_376865861.1">
    <property type="nucleotide sequence ID" value="NZ_JBHRYB010000005.1"/>
</dbReference>
<evidence type="ECO:0000256" key="3">
    <source>
        <dbReference type="ARBA" id="ARBA00021539"/>
    </source>
</evidence>
<dbReference type="NCBIfam" id="TIGR01711">
    <property type="entry name" value="gspJ"/>
    <property type="match status" value="1"/>
</dbReference>
<evidence type="ECO:0000256" key="5">
    <source>
        <dbReference type="ARBA" id="ARBA00022481"/>
    </source>
</evidence>
<keyword evidence="6" id="KW-0997">Cell inner membrane</keyword>
<protein>
    <recommendedName>
        <fullName evidence="3">Type II secretion system protein J</fullName>
    </recommendedName>
</protein>
<evidence type="ECO:0000256" key="10">
    <source>
        <dbReference type="SAM" id="MobiDB-lite"/>
    </source>
</evidence>
<organism evidence="12 13">
    <name type="scientific">Bacterioplanoides pacificum</name>
    <dbReference type="NCBI Taxonomy" id="1171596"/>
    <lineage>
        <taxon>Bacteria</taxon>
        <taxon>Pseudomonadati</taxon>
        <taxon>Pseudomonadota</taxon>
        <taxon>Gammaproteobacteria</taxon>
        <taxon>Oceanospirillales</taxon>
        <taxon>Oceanospirillaceae</taxon>
        <taxon>Bacterioplanoides</taxon>
    </lineage>
</organism>
<feature type="compositionally biased region" description="Polar residues" evidence="10">
    <location>
        <begin position="181"/>
        <end position="191"/>
    </location>
</feature>
<keyword evidence="5" id="KW-0488">Methylation</keyword>
<evidence type="ECO:0000313" key="13">
    <source>
        <dbReference type="Proteomes" id="UP001595722"/>
    </source>
</evidence>